<proteinExistence type="predicted"/>
<dbReference type="PANTHER" id="PTHR12837">
    <property type="entry name" value="POLY ADP-RIBOSE GLYCOHYDROLASE"/>
    <property type="match status" value="1"/>
</dbReference>
<accession>A0A9P4K395</accession>
<dbReference type="EMBL" id="ML986680">
    <property type="protein sequence ID" value="KAF2260477.1"/>
    <property type="molecule type" value="Genomic_DNA"/>
</dbReference>
<organism evidence="2 3">
    <name type="scientific">Lojkania enalia</name>
    <dbReference type="NCBI Taxonomy" id="147567"/>
    <lineage>
        <taxon>Eukaryota</taxon>
        <taxon>Fungi</taxon>
        <taxon>Dikarya</taxon>
        <taxon>Ascomycota</taxon>
        <taxon>Pezizomycotina</taxon>
        <taxon>Dothideomycetes</taxon>
        <taxon>Pleosporomycetidae</taxon>
        <taxon>Pleosporales</taxon>
        <taxon>Pleosporales incertae sedis</taxon>
        <taxon>Lojkania</taxon>
    </lineage>
</organism>
<gene>
    <name evidence="2" type="ORF">CC78DRAFT_584765</name>
</gene>
<reference evidence="3" key="1">
    <citation type="journal article" date="2020" name="Stud. Mycol.">
        <title>101 Dothideomycetes genomes: A test case for predicting lifestyles and emergence of pathogens.</title>
        <authorList>
            <person name="Haridas S."/>
            <person name="Albert R."/>
            <person name="Binder M."/>
            <person name="Bloem J."/>
            <person name="LaButti K."/>
            <person name="Salamov A."/>
            <person name="Andreopoulos B."/>
            <person name="Baker S."/>
            <person name="Barry K."/>
            <person name="Bills G."/>
            <person name="Bluhm B."/>
            <person name="Cannon C."/>
            <person name="Castanera R."/>
            <person name="Culley D."/>
            <person name="Daum C."/>
            <person name="Ezra D."/>
            <person name="Gonzalez J."/>
            <person name="Henrissat B."/>
            <person name="Kuo A."/>
            <person name="Liang C."/>
            <person name="Lipzen A."/>
            <person name="Lutzoni F."/>
            <person name="Magnuson J."/>
            <person name="Mondo S."/>
            <person name="Nolan M."/>
            <person name="Ohm R."/>
            <person name="Pangilinan J."/>
            <person name="Park H.-J."/>
            <person name="Ramirez L."/>
            <person name="Alfaro M."/>
            <person name="Sun H."/>
            <person name="Tritt A."/>
            <person name="Yoshinaga Y."/>
            <person name="Zwiers L.-H."/>
            <person name="Turgeon B."/>
            <person name="Goodwin S."/>
            <person name="Spatafora J."/>
            <person name="Crous P."/>
            <person name="Grigoriev I."/>
        </authorList>
    </citation>
    <scope>NUCLEOTIDE SEQUENCE [LARGE SCALE GENOMIC DNA]</scope>
    <source>
        <strain evidence="3">CBS 304.66</strain>
    </source>
</reference>
<dbReference type="GO" id="GO:1990966">
    <property type="term" value="P:ATP generation from poly-ADP-D-ribose"/>
    <property type="evidence" value="ECO:0007669"/>
    <property type="project" value="TreeGrafter"/>
</dbReference>
<dbReference type="PANTHER" id="PTHR12837:SF0">
    <property type="entry name" value="POLY(ADP-RIBOSE) GLYCOHYDROLASE"/>
    <property type="match status" value="1"/>
</dbReference>
<dbReference type="GO" id="GO:0009225">
    <property type="term" value="P:nucleotide-sugar metabolic process"/>
    <property type="evidence" value="ECO:0007669"/>
    <property type="project" value="TreeGrafter"/>
</dbReference>
<dbReference type="Proteomes" id="UP000800093">
    <property type="component" value="Unassembled WGS sequence"/>
</dbReference>
<evidence type="ECO:0000313" key="2">
    <source>
        <dbReference type="EMBL" id="KAF2260477.1"/>
    </source>
</evidence>
<dbReference type="GO" id="GO:0005975">
    <property type="term" value="P:carbohydrate metabolic process"/>
    <property type="evidence" value="ECO:0007669"/>
    <property type="project" value="InterPro"/>
</dbReference>
<dbReference type="InterPro" id="IPR046372">
    <property type="entry name" value="PARG_cat_C"/>
</dbReference>
<keyword evidence="3" id="KW-1185">Reference proteome</keyword>
<comment type="caution">
    <text evidence="2">The sequence shown here is derived from an EMBL/GenBank/DDBJ whole genome shotgun (WGS) entry which is preliminary data.</text>
</comment>
<protein>
    <recommendedName>
        <fullName evidence="1">PARG catalytic Macro domain-containing protein</fullName>
    </recommendedName>
</protein>
<dbReference type="GO" id="GO:0005737">
    <property type="term" value="C:cytoplasm"/>
    <property type="evidence" value="ECO:0007669"/>
    <property type="project" value="TreeGrafter"/>
</dbReference>
<dbReference type="GO" id="GO:0004649">
    <property type="term" value="F:poly(ADP-ribose) glycohydrolase activity"/>
    <property type="evidence" value="ECO:0007669"/>
    <property type="project" value="InterPro"/>
</dbReference>
<sequence>MRYLLPTHLSIKSDDPLSVLAKDDAPQAEVLDALLATALVRLRSSTLVVDILQSLIEDLAYTIHGNGSIDTANLRKYIDRSVSSLYTCPATVENVVHAARSLPSLFPEQSLYTPCSDGDIVACNGAQIDALLAHQLLGTLSQPSGATWGLPDFTSWFAANPAHRNAVDGYLTTVFDHFARGGYGPDYSFMFMLRIANEMPDPSQCNRSPTVRLHLVPEESEPSELPQPTFVLVAAHSQPGPGATATQEERLQSASLALSTSALFTPKIPDEGAVITSAFPVHAAWKGHNRTARLDRLFPADGLPRRHYILADALPLDEMYDNGDGLRDLQPGRVEREVRKLYASFSGAIRMRDMCYCNLNEACVVETGAWGCGAFGGNILVKAMCMMIAAGLTGIELHLTLLEPRVHDIEAVKTVLTENWTAAELWKRITRPDAGQLMQSTSFPNIPRV</sequence>
<dbReference type="GO" id="GO:0006282">
    <property type="term" value="P:regulation of DNA repair"/>
    <property type="evidence" value="ECO:0007669"/>
    <property type="project" value="InterPro"/>
</dbReference>
<dbReference type="InterPro" id="IPR007724">
    <property type="entry name" value="Poly_GlycHdrlase"/>
</dbReference>
<dbReference type="AlphaFoldDB" id="A0A9P4K395"/>
<dbReference type="OrthoDB" id="1937899at2759"/>
<evidence type="ECO:0000259" key="1">
    <source>
        <dbReference type="Pfam" id="PF05028"/>
    </source>
</evidence>
<evidence type="ECO:0000313" key="3">
    <source>
        <dbReference type="Proteomes" id="UP000800093"/>
    </source>
</evidence>
<name>A0A9P4K395_9PLEO</name>
<dbReference type="Pfam" id="PF05028">
    <property type="entry name" value="PARG_cat_C"/>
    <property type="match status" value="1"/>
</dbReference>
<dbReference type="GO" id="GO:0005634">
    <property type="term" value="C:nucleus"/>
    <property type="evidence" value="ECO:0007669"/>
    <property type="project" value="TreeGrafter"/>
</dbReference>
<feature type="domain" description="PARG catalytic Macro" evidence="1">
    <location>
        <begin position="247"/>
        <end position="398"/>
    </location>
</feature>